<gene>
    <name evidence="1" type="ordered locus">EcE24377A_1327</name>
</gene>
<sequence>MLTWPSGDDAHPAEMKNITRQKNRIEAFAIMTLNIV</sequence>
<dbReference type="HOGENOM" id="CLU_3355886_0_0_6"/>
<reference evidence="2" key="1">
    <citation type="journal article" date="2008" name="J. Bacteriol.">
        <title>The pangenome structure of Escherichia coli: comparative genomic analysis of E. coli commensal and pathogenic isolates.</title>
        <authorList>
            <person name="Rasko D.A."/>
            <person name="Rosovitz M.J."/>
            <person name="Myers G.S."/>
            <person name="Mongodin E.F."/>
            <person name="Fricke W.F."/>
            <person name="Gajer P."/>
            <person name="Crabtree J."/>
            <person name="Sebaihia M."/>
            <person name="Thomson N.R."/>
            <person name="Chaudhuri R."/>
            <person name="Henderson I.R."/>
            <person name="Sperandio V."/>
            <person name="Ravel J."/>
        </authorList>
    </citation>
    <scope>NUCLEOTIDE SEQUENCE [LARGE SCALE GENOMIC DNA]</scope>
    <source>
        <strain evidence="2">E24377A / ETEC</strain>
    </source>
</reference>
<proteinExistence type="predicted"/>
<dbReference type="KEGG" id="ecw:EcE24377A_1327"/>
<dbReference type="Proteomes" id="UP000001122">
    <property type="component" value="Chromosome"/>
</dbReference>
<evidence type="ECO:0000313" key="1">
    <source>
        <dbReference type="EMBL" id="ABV17963.1"/>
    </source>
</evidence>
<dbReference type="AlphaFoldDB" id="A7ZKV3"/>
<name>A7ZKV3_ECO24</name>
<dbReference type="EMBL" id="CP000800">
    <property type="protein sequence ID" value="ABV17963.1"/>
    <property type="molecule type" value="Genomic_DNA"/>
</dbReference>
<organism evidence="1 2">
    <name type="scientific">Escherichia coli O139:H28 (strain E24377A / ETEC)</name>
    <dbReference type="NCBI Taxonomy" id="331111"/>
    <lineage>
        <taxon>Bacteria</taxon>
        <taxon>Pseudomonadati</taxon>
        <taxon>Pseudomonadota</taxon>
        <taxon>Gammaproteobacteria</taxon>
        <taxon>Enterobacterales</taxon>
        <taxon>Enterobacteriaceae</taxon>
        <taxon>Escherichia</taxon>
    </lineage>
</organism>
<accession>A7ZKV3</accession>
<evidence type="ECO:0000313" key="2">
    <source>
        <dbReference type="Proteomes" id="UP000001122"/>
    </source>
</evidence>
<protein>
    <submittedName>
        <fullName evidence="1">Uncharacterized protein</fullName>
    </submittedName>
</protein>
<keyword evidence="2" id="KW-1185">Reference proteome</keyword>